<evidence type="ECO:0000259" key="8">
    <source>
        <dbReference type="PROSITE" id="PS51379"/>
    </source>
</evidence>
<dbReference type="Gene3D" id="3.30.70.20">
    <property type="match status" value="2"/>
</dbReference>
<dbReference type="GO" id="GO:0051539">
    <property type="term" value="F:4 iron, 4 sulfur cluster binding"/>
    <property type="evidence" value="ECO:0007669"/>
    <property type="project" value="UniProtKB-KW"/>
</dbReference>
<gene>
    <name evidence="9" type="ORF">cpu_11900</name>
</gene>
<evidence type="ECO:0000256" key="3">
    <source>
        <dbReference type="ARBA" id="ARBA00013529"/>
    </source>
</evidence>
<dbReference type="InterPro" id="IPR050157">
    <property type="entry name" value="PSI_iron-sulfur_center"/>
</dbReference>
<evidence type="ECO:0000256" key="7">
    <source>
        <dbReference type="ARBA" id="ARBA00023014"/>
    </source>
</evidence>
<name>A0A1L8CUT7_9THEO</name>
<feature type="domain" description="4Fe-4S ferredoxin-type" evidence="8">
    <location>
        <begin position="234"/>
        <end position="262"/>
    </location>
</feature>
<feature type="domain" description="4Fe-4S ferredoxin-type" evidence="8">
    <location>
        <begin position="263"/>
        <end position="292"/>
    </location>
</feature>
<dbReference type="EMBL" id="BDJK01000018">
    <property type="protein sequence ID" value="GAV22680.1"/>
    <property type="molecule type" value="Genomic_DNA"/>
</dbReference>
<dbReference type="OrthoDB" id="9672at2"/>
<evidence type="ECO:0000256" key="2">
    <source>
        <dbReference type="ARBA" id="ARBA00003532"/>
    </source>
</evidence>
<dbReference type="SUPFAM" id="SSF54862">
    <property type="entry name" value="4Fe-4S ferredoxins"/>
    <property type="match status" value="2"/>
</dbReference>
<dbReference type="InterPro" id="IPR017900">
    <property type="entry name" value="4Fe4S_Fe_S_CS"/>
</dbReference>
<protein>
    <recommendedName>
        <fullName evidence="3">Ferredoxin</fullName>
    </recommendedName>
</protein>
<evidence type="ECO:0000256" key="4">
    <source>
        <dbReference type="ARBA" id="ARBA00022485"/>
    </source>
</evidence>
<dbReference type="PANTHER" id="PTHR24960">
    <property type="entry name" value="PHOTOSYSTEM I IRON-SULFUR CENTER-RELATED"/>
    <property type="match status" value="1"/>
</dbReference>
<dbReference type="PANTHER" id="PTHR24960:SF79">
    <property type="entry name" value="PHOTOSYSTEM I IRON-SULFUR CENTER"/>
    <property type="match status" value="1"/>
</dbReference>
<comment type="function">
    <text evidence="2">Ferredoxins are iron-sulfur proteins that transfer electrons in a wide variety of metabolic reactions.</text>
</comment>
<sequence>MSDFFEAFTGKAEIAPSFCLEHRYLPFKCGKCVTVCPTKAIFKDGEKIAINKEDCVNCGFCKAVCPTGAINLSGVTPLKEVAEIQEEGHIGCTLNPANSSKINLPCYGFLDTGEIAILAASGKKLNFYLESCNGCRYSQGKELFLQHLKTAEERLGNLSAFILHQKGQPPKEFSRREFFSFLTGKLRNTAASFLLKEKDDPNDIFAKRVSLKHRYFLKALELYQGQISGENALGENLKALGDCNGCGVCERLCPTGALSIKEGQLLFNPAFCLNCGLCLEACPKKILKNDGKITVNDVYLKKEKVLAKILVKTCQKCGKTFTPINAEDLCLNCYITQGLKRDNLFEGG</sequence>
<comment type="cofactor">
    <cofactor evidence="1">
        <name>[4Fe-4S] cluster</name>
        <dbReference type="ChEBI" id="CHEBI:49883"/>
    </cofactor>
</comment>
<keyword evidence="6" id="KW-0408">Iron</keyword>
<dbReference type="AlphaFoldDB" id="A0A1L8CUT7"/>
<keyword evidence="10" id="KW-1185">Reference proteome</keyword>
<dbReference type="PROSITE" id="PS00198">
    <property type="entry name" value="4FE4S_FER_1"/>
    <property type="match status" value="3"/>
</dbReference>
<feature type="domain" description="4Fe-4S ferredoxin-type" evidence="8">
    <location>
        <begin position="46"/>
        <end position="75"/>
    </location>
</feature>
<dbReference type="PROSITE" id="PS51379">
    <property type="entry name" value="4FE4S_FER_2"/>
    <property type="match status" value="3"/>
</dbReference>
<evidence type="ECO:0000256" key="1">
    <source>
        <dbReference type="ARBA" id="ARBA00001966"/>
    </source>
</evidence>
<dbReference type="RefSeq" id="WP_075859156.1">
    <property type="nucleotide sequence ID" value="NZ_BDJK01000018.1"/>
</dbReference>
<dbReference type="GO" id="GO:0046872">
    <property type="term" value="F:metal ion binding"/>
    <property type="evidence" value="ECO:0007669"/>
    <property type="project" value="UniProtKB-KW"/>
</dbReference>
<keyword evidence="5" id="KW-0479">Metal-binding</keyword>
<dbReference type="STRING" id="870242.cpu_11900"/>
<evidence type="ECO:0000313" key="9">
    <source>
        <dbReference type="EMBL" id="GAV22680.1"/>
    </source>
</evidence>
<accession>A0A1L8CUT7</accession>
<organism evidence="9 10">
    <name type="scientific">Carboxydothermus pertinax</name>
    <dbReference type="NCBI Taxonomy" id="870242"/>
    <lineage>
        <taxon>Bacteria</taxon>
        <taxon>Bacillati</taxon>
        <taxon>Bacillota</taxon>
        <taxon>Clostridia</taxon>
        <taxon>Thermoanaerobacterales</taxon>
        <taxon>Thermoanaerobacteraceae</taxon>
        <taxon>Carboxydothermus</taxon>
    </lineage>
</organism>
<evidence type="ECO:0000256" key="5">
    <source>
        <dbReference type="ARBA" id="ARBA00022723"/>
    </source>
</evidence>
<keyword evidence="4" id="KW-0004">4Fe-4S</keyword>
<evidence type="ECO:0000313" key="10">
    <source>
        <dbReference type="Proteomes" id="UP000187485"/>
    </source>
</evidence>
<proteinExistence type="predicted"/>
<dbReference type="Proteomes" id="UP000187485">
    <property type="component" value="Unassembled WGS sequence"/>
</dbReference>
<dbReference type="InterPro" id="IPR017896">
    <property type="entry name" value="4Fe4S_Fe-S-bd"/>
</dbReference>
<comment type="caution">
    <text evidence="9">The sequence shown here is derived from an EMBL/GenBank/DDBJ whole genome shotgun (WGS) entry which is preliminary data.</text>
</comment>
<evidence type="ECO:0000256" key="6">
    <source>
        <dbReference type="ARBA" id="ARBA00023004"/>
    </source>
</evidence>
<reference evidence="10" key="1">
    <citation type="submission" date="2016-12" db="EMBL/GenBank/DDBJ databases">
        <title>Draft Genome Sequences od Carboxydothermus pertinax and islandicus, Hydrogenogenic Carboxydotrophic Bacteria.</title>
        <authorList>
            <person name="Fukuyama Y."/>
            <person name="Ohmae K."/>
            <person name="Yoneda Y."/>
            <person name="Yoshida T."/>
            <person name="Sako Y."/>
        </authorList>
    </citation>
    <scope>NUCLEOTIDE SEQUENCE [LARGE SCALE GENOMIC DNA]</scope>
    <source>
        <strain evidence="10">Ug1</strain>
    </source>
</reference>
<dbReference type="Pfam" id="PF12838">
    <property type="entry name" value="Fer4_7"/>
    <property type="match status" value="2"/>
</dbReference>
<keyword evidence="7" id="KW-0411">Iron-sulfur</keyword>